<dbReference type="InterPro" id="IPR012340">
    <property type="entry name" value="NA-bd_OB-fold"/>
</dbReference>
<dbReference type="InterPro" id="IPR000085">
    <property type="entry name" value="RuvA"/>
</dbReference>
<dbReference type="Gene3D" id="2.40.50.140">
    <property type="entry name" value="Nucleic acid-binding proteins"/>
    <property type="match status" value="1"/>
</dbReference>
<organism evidence="9">
    <name type="scientific">freshwater metagenome</name>
    <dbReference type="NCBI Taxonomy" id="449393"/>
    <lineage>
        <taxon>unclassified sequences</taxon>
        <taxon>metagenomes</taxon>
        <taxon>ecological metagenomes</taxon>
    </lineage>
</organism>
<dbReference type="AlphaFoldDB" id="A0A6J7R7D1"/>
<dbReference type="Pfam" id="PF01330">
    <property type="entry name" value="RuvA_N"/>
    <property type="match status" value="1"/>
</dbReference>
<dbReference type="InterPro" id="IPR036267">
    <property type="entry name" value="RuvA_C_sf"/>
</dbReference>
<keyword evidence="4" id="KW-0234">DNA repair</keyword>
<proteinExistence type="inferred from homology"/>
<dbReference type="Gene3D" id="1.10.8.10">
    <property type="entry name" value="DNA helicase RuvA subunit, C-terminal domain"/>
    <property type="match status" value="1"/>
</dbReference>
<dbReference type="InterPro" id="IPR011114">
    <property type="entry name" value="RuvA_C"/>
</dbReference>
<accession>A0A6J7R7D1</accession>
<evidence type="ECO:0000256" key="2">
    <source>
        <dbReference type="ARBA" id="ARBA00022763"/>
    </source>
</evidence>
<evidence type="ECO:0000259" key="6">
    <source>
        <dbReference type="Pfam" id="PF07499"/>
    </source>
</evidence>
<dbReference type="EMBL" id="CAFABE010000021">
    <property type="protein sequence ID" value="CAB4824307.1"/>
    <property type="molecule type" value="Genomic_DNA"/>
</dbReference>
<sequence length="197" mass="20427">MIGSLRGHVIHQGTSEIVIDVQGVGYRVVASPSTVATLVAEQGEVVVSIHTHVREDAFVLYGFSNSSEREVFEILLGTHGVGPSLALSILGTMGAAGVVTGVRTGDSSAFEAVSGVGKKTAARLVLELQDSLAAHAAGDDHGLSLPSPESEDRADVSAALAELGYSNDEIRRAMAAVDGSEPIEQALRLALRELSRA</sequence>
<dbReference type="CDD" id="cd14332">
    <property type="entry name" value="UBA_RuvA_C"/>
    <property type="match status" value="1"/>
</dbReference>
<keyword evidence="1" id="KW-0963">Cytoplasm</keyword>
<dbReference type="GO" id="GO:0009378">
    <property type="term" value="F:four-way junction helicase activity"/>
    <property type="evidence" value="ECO:0007669"/>
    <property type="project" value="InterPro"/>
</dbReference>
<dbReference type="EMBL" id="CAFBLT010000001">
    <property type="protein sequence ID" value="CAB4858643.1"/>
    <property type="molecule type" value="Genomic_DNA"/>
</dbReference>
<dbReference type="GO" id="GO:0006310">
    <property type="term" value="P:DNA recombination"/>
    <property type="evidence" value="ECO:0007669"/>
    <property type="project" value="InterPro"/>
</dbReference>
<name>A0A6J7R7D1_9ZZZZ</name>
<dbReference type="GO" id="GO:0006281">
    <property type="term" value="P:DNA repair"/>
    <property type="evidence" value="ECO:0007669"/>
    <property type="project" value="UniProtKB-KW"/>
</dbReference>
<dbReference type="InterPro" id="IPR013849">
    <property type="entry name" value="DNA_helicase_Holl-junc_RuvA_I"/>
</dbReference>
<evidence type="ECO:0000313" key="8">
    <source>
        <dbReference type="EMBL" id="CAB4858643.1"/>
    </source>
</evidence>
<evidence type="ECO:0000313" key="9">
    <source>
        <dbReference type="EMBL" id="CAB5024580.1"/>
    </source>
</evidence>
<dbReference type="GO" id="GO:0005524">
    <property type="term" value="F:ATP binding"/>
    <property type="evidence" value="ECO:0007669"/>
    <property type="project" value="InterPro"/>
</dbReference>
<dbReference type="GO" id="GO:0003677">
    <property type="term" value="F:DNA binding"/>
    <property type="evidence" value="ECO:0007669"/>
    <property type="project" value="UniProtKB-KW"/>
</dbReference>
<protein>
    <submittedName>
        <fullName evidence="9">Unannotated protein</fullName>
    </submittedName>
</protein>
<evidence type="ECO:0000256" key="1">
    <source>
        <dbReference type="ARBA" id="ARBA00022490"/>
    </source>
</evidence>
<evidence type="ECO:0000313" key="7">
    <source>
        <dbReference type="EMBL" id="CAB4824307.1"/>
    </source>
</evidence>
<dbReference type="SUPFAM" id="SSF46929">
    <property type="entry name" value="DNA helicase RuvA subunit, C-terminal domain"/>
    <property type="match status" value="1"/>
</dbReference>
<dbReference type="Pfam" id="PF07499">
    <property type="entry name" value="RuvA_C"/>
    <property type="match status" value="1"/>
</dbReference>
<dbReference type="GO" id="GO:0009379">
    <property type="term" value="C:Holliday junction helicase complex"/>
    <property type="evidence" value="ECO:0007669"/>
    <property type="project" value="InterPro"/>
</dbReference>
<evidence type="ECO:0000256" key="3">
    <source>
        <dbReference type="ARBA" id="ARBA00023125"/>
    </source>
</evidence>
<dbReference type="SUPFAM" id="SSF47781">
    <property type="entry name" value="RuvA domain 2-like"/>
    <property type="match status" value="1"/>
</dbReference>
<dbReference type="NCBIfam" id="TIGR00084">
    <property type="entry name" value="ruvA"/>
    <property type="match status" value="1"/>
</dbReference>
<dbReference type="SUPFAM" id="SSF50249">
    <property type="entry name" value="Nucleic acid-binding proteins"/>
    <property type="match status" value="1"/>
</dbReference>
<dbReference type="EMBL" id="CAFBPM010000010">
    <property type="protein sequence ID" value="CAB5024580.1"/>
    <property type="molecule type" value="Genomic_DNA"/>
</dbReference>
<dbReference type="Gene3D" id="1.10.150.20">
    <property type="entry name" value="5' to 3' exonuclease, C-terminal subdomain"/>
    <property type="match status" value="1"/>
</dbReference>
<dbReference type="InterPro" id="IPR010994">
    <property type="entry name" value="RuvA_2-like"/>
</dbReference>
<reference evidence="9" key="1">
    <citation type="submission" date="2020-05" db="EMBL/GenBank/DDBJ databases">
        <authorList>
            <person name="Chiriac C."/>
            <person name="Salcher M."/>
            <person name="Ghai R."/>
            <person name="Kavagutti S V."/>
        </authorList>
    </citation>
    <scope>NUCLEOTIDE SEQUENCE</scope>
</reference>
<evidence type="ECO:0000259" key="5">
    <source>
        <dbReference type="Pfam" id="PF01330"/>
    </source>
</evidence>
<feature type="domain" description="Holliday junction DNA helicase RuvA C-terminal" evidence="6">
    <location>
        <begin position="153"/>
        <end position="195"/>
    </location>
</feature>
<evidence type="ECO:0000256" key="4">
    <source>
        <dbReference type="ARBA" id="ARBA00023204"/>
    </source>
</evidence>
<dbReference type="Pfam" id="PF14520">
    <property type="entry name" value="HHH_5"/>
    <property type="match status" value="1"/>
</dbReference>
<dbReference type="HAMAP" id="MF_00031">
    <property type="entry name" value="DNA_HJ_migration_RuvA"/>
    <property type="match status" value="1"/>
</dbReference>
<feature type="domain" description="DNA helicase Holliday junction RuvA type" evidence="5">
    <location>
        <begin position="1"/>
        <end position="62"/>
    </location>
</feature>
<keyword evidence="2" id="KW-0227">DNA damage</keyword>
<keyword evidence="3" id="KW-0238">DNA-binding</keyword>
<gene>
    <name evidence="7" type="ORF">UFOPK3164_00637</name>
    <name evidence="8" type="ORF">UFOPK3427_00044</name>
    <name evidence="9" type="ORF">UFOPK4112_01125</name>
</gene>